<dbReference type="Pfam" id="PF03432">
    <property type="entry name" value="Relaxase"/>
    <property type="match status" value="1"/>
</dbReference>
<name>A0A5J4RFB4_9ZZZZ</name>
<organism evidence="2">
    <name type="scientific">termite gut metagenome</name>
    <dbReference type="NCBI Taxonomy" id="433724"/>
    <lineage>
        <taxon>unclassified sequences</taxon>
        <taxon>metagenomes</taxon>
        <taxon>organismal metagenomes</taxon>
    </lineage>
</organism>
<reference evidence="2" key="1">
    <citation type="submission" date="2019-03" db="EMBL/GenBank/DDBJ databases">
        <title>Single cell metagenomics reveals metabolic interactions within the superorganism composed of flagellate Streblomastix strix and complex community of Bacteroidetes bacteria on its surface.</title>
        <authorList>
            <person name="Treitli S.C."/>
            <person name="Kolisko M."/>
            <person name="Husnik F."/>
            <person name="Keeling P."/>
            <person name="Hampl V."/>
        </authorList>
    </citation>
    <scope>NUCLEOTIDE SEQUENCE</scope>
    <source>
        <strain evidence="2">STM</strain>
    </source>
</reference>
<sequence length="307" mass="35694">MVAKIVQGRGFRGVVNYVLDKNKAQLLYAEGVRLKDKDSIIHSFITQNQMNPKITKPVAHISLDFSMQDKERLTDKAMVGIALEYMQKMGYENTQYIIARHHDTDHPHVHLVINRIDNEGKRITDKNEKFRSTKICMELTRKYSLYIASGKENVKRERLREPDKTKYEIYDAIKAIIPECRNWNELTAKLQKSSITTEFRYNGDTDKIQGIRFGKNEYTFNGSKIDRTCSYSKIDYQLQQNSREQGVSIRQSTQSYTPEHSIVETASSVLGSLFDIQPESSDFDADQAEYLRQQSLKKKKKRKGFRI</sequence>
<evidence type="ECO:0000313" key="2">
    <source>
        <dbReference type="EMBL" id="KAA6331880.1"/>
    </source>
</evidence>
<evidence type="ECO:0000259" key="1">
    <source>
        <dbReference type="Pfam" id="PF03432"/>
    </source>
</evidence>
<proteinExistence type="predicted"/>
<accession>A0A5J4RFB4</accession>
<feature type="domain" description="MobA/VirD2-like nuclease" evidence="1">
    <location>
        <begin position="17"/>
        <end position="145"/>
    </location>
</feature>
<comment type="caution">
    <text evidence="2">The sequence shown here is derived from an EMBL/GenBank/DDBJ whole genome shotgun (WGS) entry which is preliminary data.</text>
</comment>
<gene>
    <name evidence="2" type="ORF">EZS27_019558</name>
</gene>
<protein>
    <recommendedName>
        <fullName evidence="1">MobA/VirD2-like nuclease domain-containing protein</fullName>
    </recommendedName>
</protein>
<dbReference type="AlphaFoldDB" id="A0A5J4RFB4"/>
<dbReference type="EMBL" id="SNRY01001312">
    <property type="protein sequence ID" value="KAA6331880.1"/>
    <property type="molecule type" value="Genomic_DNA"/>
</dbReference>
<dbReference type="InterPro" id="IPR005094">
    <property type="entry name" value="Endonuclease_MobA/VirD2"/>
</dbReference>